<dbReference type="CDD" id="cd02440">
    <property type="entry name" value="AdoMet_MTases"/>
    <property type="match status" value="1"/>
</dbReference>
<dbReference type="EMBL" id="BMZD01000002">
    <property type="protein sequence ID" value="GGZ90988.1"/>
    <property type="molecule type" value="Genomic_DNA"/>
</dbReference>
<dbReference type="Gene3D" id="3.40.50.150">
    <property type="entry name" value="Vaccinia Virus protein VP39"/>
    <property type="match status" value="1"/>
</dbReference>
<dbReference type="InterPro" id="IPR013216">
    <property type="entry name" value="Methyltransf_11"/>
</dbReference>
<dbReference type="SUPFAM" id="SSF53335">
    <property type="entry name" value="S-adenosyl-L-methionine-dependent methyltransferases"/>
    <property type="match status" value="1"/>
</dbReference>
<gene>
    <name evidence="2" type="ORF">GCM10011617_07640</name>
</gene>
<dbReference type="PANTHER" id="PTHR43464">
    <property type="entry name" value="METHYLTRANSFERASE"/>
    <property type="match status" value="1"/>
</dbReference>
<proteinExistence type="predicted"/>
<accession>A0A918VDI0</accession>
<comment type="caution">
    <text evidence="2">The sequence shown here is derived from an EMBL/GenBank/DDBJ whole genome shotgun (WGS) entry which is preliminary data.</text>
</comment>
<reference evidence="2" key="2">
    <citation type="submission" date="2020-09" db="EMBL/GenBank/DDBJ databases">
        <authorList>
            <person name="Sun Q."/>
            <person name="Kim S."/>
        </authorList>
    </citation>
    <scope>NUCLEOTIDE SEQUENCE</scope>
    <source>
        <strain evidence="2">KCTC 32422</strain>
    </source>
</reference>
<evidence type="ECO:0000259" key="1">
    <source>
        <dbReference type="Pfam" id="PF08241"/>
    </source>
</evidence>
<dbReference type="RefSeq" id="WP_189539115.1">
    <property type="nucleotide sequence ID" value="NZ_BMZD01000002.1"/>
</dbReference>
<evidence type="ECO:0000313" key="3">
    <source>
        <dbReference type="Proteomes" id="UP000634139"/>
    </source>
</evidence>
<dbReference type="GO" id="GO:0008757">
    <property type="term" value="F:S-adenosylmethionine-dependent methyltransferase activity"/>
    <property type="evidence" value="ECO:0007669"/>
    <property type="project" value="InterPro"/>
</dbReference>
<dbReference type="InterPro" id="IPR029063">
    <property type="entry name" value="SAM-dependent_MTases_sf"/>
</dbReference>
<keyword evidence="3" id="KW-1185">Reference proteome</keyword>
<protein>
    <recommendedName>
        <fullName evidence="1">Methyltransferase type 11 domain-containing protein</fullName>
    </recommendedName>
</protein>
<dbReference type="Pfam" id="PF08241">
    <property type="entry name" value="Methyltransf_11"/>
    <property type="match status" value="1"/>
</dbReference>
<reference evidence="2" key="1">
    <citation type="journal article" date="2014" name="Int. J. Syst. Evol. Microbiol.">
        <title>Complete genome sequence of Corynebacterium casei LMG S-19264T (=DSM 44701T), isolated from a smear-ripened cheese.</title>
        <authorList>
            <consortium name="US DOE Joint Genome Institute (JGI-PGF)"/>
            <person name="Walter F."/>
            <person name="Albersmeier A."/>
            <person name="Kalinowski J."/>
            <person name="Ruckert C."/>
        </authorList>
    </citation>
    <scope>NUCLEOTIDE SEQUENCE</scope>
    <source>
        <strain evidence="2">KCTC 32422</strain>
    </source>
</reference>
<name>A0A918VDI0_9SPHN</name>
<evidence type="ECO:0000313" key="2">
    <source>
        <dbReference type="EMBL" id="GGZ90988.1"/>
    </source>
</evidence>
<feature type="domain" description="Methyltransferase type 11" evidence="1">
    <location>
        <begin position="85"/>
        <end position="192"/>
    </location>
</feature>
<dbReference type="AlphaFoldDB" id="A0A918VDI0"/>
<dbReference type="Proteomes" id="UP000634139">
    <property type="component" value="Unassembled WGS sequence"/>
</dbReference>
<organism evidence="2 3">
    <name type="scientific">Novosphingobium arvoryzae</name>
    <dbReference type="NCBI Taxonomy" id="1256514"/>
    <lineage>
        <taxon>Bacteria</taxon>
        <taxon>Pseudomonadati</taxon>
        <taxon>Pseudomonadota</taxon>
        <taxon>Alphaproteobacteria</taxon>
        <taxon>Sphingomonadales</taxon>
        <taxon>Sphingomonadaceae</taxon>
        <taxon>Novosphingobium</taxon>
    </lineage>
</organism>
<sequence length="252" mass="28047">MVLDPQQSALAAVARRFAGRIPGAMPLGRLVRRLLDPGLREIDRLRRHEATRILQPFPDTFEERYPQLFDALAERLRHVPEPRILSFGCSSGAEVRSLRRRLPQARIVGLDLNRRMIAQARAADPDPRSDYRLADAPLPGEAFDAVLAMAVLRHGVLEADRPASCAAVLPFARFAETIARLDRHVAPGGWLALYHAHFRFRDTPVALHYAADPLRMSDHAPQTLLYGPDDRLLVGAVEPAVLFRKNAAAQDG</sequence>